<dbReference type="InterPro" id="IPR043502">
    <property type="entry name" value="DNA/RNA_pol_sf"/>
</dbReference>
<dbReference type="PANTHER" id="PTHR33395:SF22">
    <property type="entry name" value="REVERSE TRANSCRIPTASE DOMAIN-CONTAINING PROTEIN"/>
    <property type="match status" value="1"/>
</dbReference>
<evidence type="ECO:0000259" key="2">
    <source>
        <dbReference type="PROSITE" id="PS50878"/>
    </source>
</evidence>
<dbReference type="SUPFAM" id="SSF56672">
    <property type="entry name" value="DNA/RNA polymerases"/>
    <property type="match status" value="1"/>
</dbReference>
<dbReference type="PROSITE" id="PS50878">
    <property type="entry name" value="RT_POL"/>
    <property type="match status" value="1"/>
</dbReference>
<evidence type="ECO:0000313" key="4">
    <source>
        <dbReference type="Proteomes" id="UP001623348"/>
    </source>
</evidence>
<dbReference type="EMBL" id="BAAFJT010000040">
    <property type="protein sequence ID" value="GAB0202668.1"/>
    <property type="molecule type" value="Genomic_DNA"/>
</dbReference>
<evidence type="ECO:0000256" key="1">
    <source>
        <dbReference type="SAM" id="MobiDB-lite"/>
    </source>
</evidence>
<feature type="region of interest" description="Disordered" evidence="1">
    <location>
        <begin position="323"/>
        <end position="342"/>
    </location>
</feature>
<comment type="caution">
    <text evidence="3">The sequence shown here is derived from an EMBL/GenBank/DDBJ whole genome shotgun (WGS) entry which is preliminary data.</text>
</comment>
<dbReference type="SUPFAM" id="SSF56219">
    <property type="entry name" value="DNase I-like"/>
    <property type="match status" value="1"/>
</dbReference>
<feature type="domain" description="Reverse transcriptase" evidence="2">
    <location>
        <begin position="386"/>
        <end position="651"/>
    </location>
</feature>
<dbReference type="Gene3D" id="3.60.10.10">
    <property type="entry name" value="Endonuclease/exonuclease/phosphatase"/>
    <property type="match status" value="1"/>
</dbReference>
<sequence>MDEELTKSLWVRIKGSTGAGDIIAGVCYRPPDQGDRADGALYRQIGAASRSQALVLMGDFNHPDICWRDKAAECKQSRRFLECVDDNFLFQVIEEPTRRGAMLDLILTNKEGLVGDVKLKGSLGCSDHEMVEFKILRAARRALSKLTTLDFRRADFGLFRDLLARIPWDKALEGRGAQDSWLIFQGHLLQAQERCIPAKRKSSKTTKRPPWMNKELLGKVKQNQEAYRGWKQGQVAWEEYRETVRAAREQVRKAKALREISLAREAKDNKKSFFRYVSDRRRTRENVGPLRNETGDLVTWDMGKAEVLNDFFASVSTGKCSSHTGQVTESRDWENEGPPTVGEDQVREYLRNLKVHKAMGPDEMHPRVLRELADEVARPLSIIFEKSWQSGEVPADWKRGNITPIFKKGKKEDPGNYRPVSLTCVPGKIMEQTLLETMLRHMENKEGIGDSQHGFTKGKSCLTNLVAFYDGVTALLVDKGRAADIIYLDLCKAFDTVPHDILVSTLERHGFDGWTTRQKRNWLDGRTQRVVVNGSMSKWRPATSGVPQGSVLGPALFNIFVGDMDSGMECTLSNFADDTKLCGGVDTLEGRDAIQRDLDRLERWARANHMKFNKAKCKILHVGLRNPKHDYRLGEEWIESSPEEKDLGVLIDEKLNTSRQCALAAQKTNRVLGCIKRSVTSRSREVILPLYSALVRPHLEYCIQLWGPQYKRETWSCWSMSRGGPRSWSEGWSTSPMRTD</sequence>
<keyword evidence="4" id="KW-1185">Reference proteome</keyword>
<dbReference type="Pfam" id="PF00078">
    <property type="entry name" value="RVT_1"/>
    <property type="match status" value="1"/>
</dbReference>
<dbReference type="InterPro" id="IPR005135">
    <property type="entry name" value="Endo/exonuclease/phosphatase"/>
</dbReference>
<dbReference type="CDD" id="cd01650">
    <property type="entry name" value="RT_nLTR_like"/>
    <property type="match status" value="1"/>
</dbReference>
<organism evidence="3 4">
    <name type="scientific">Grus japonensis</name>
    <name type="common">Japanese crane</name>
    <name type="synonym">Red-crowned crane</name>
    <dbReference type="NCBI Taxonomy" id="30415"/>
    <lineage>
        <taxon>Eukaryota</taxon>
        <taxon>Metazoa</taxon>
        <taxon>Chordata</taxon>
        <taxon>Craniata</taxon>
        <taxon>Vertebrata</taxon>
        <taxon>Euteleostomi</taxon>
        <taxon>Archelosauria</taxon>
        <taxon>Archosauria</taxon>
        <taxon>Dinosauria</taxon>
        <taxon>Saurischia</taxon>
        <taxon>Theropoda</taxon>
        <taxon>Coelurosauria</taxon>
        <taxon>Aves</taxon>
        <taxon>Neognathae</taxon>
        <taxon>Neoaves</taxon>
        <taxon>Gruiformes</taxon>
        <taxon>Gruidae</taxon>
        <taxon>Grus</taxon>
    </lineage>
</organism>
<dbReference type="Pfam" id="PF14529">
    <property type="entry name" value="Exo_endo_phos_2"/>
    <property type="match status" value="1"/>
</dbReference>
<dbReference type="AlphaFoldDB" id="A0ABC9XY23"/>
<dbReference type="Proteomes" id="UP001623348">
    <property type="component" value="Unassembled WGS sequence"/>
</dbReference>
<evidence type="ECO:0000313" key="3">
    <source>
        <dbReference type="EMBL" id="GAB0202668.1"/>
    </source>
</evidence>
<dbReference type="PANTHER" id="PTHR33395">
    <property type="entry name" value="TRANSCRIPTASE, PUTATIVE-RELATED-RELATED"/>
    <property type="match status" value="1"/>
</dbReference>
<accession>A0ABC9XY23</accession>
<protein>
    <submittedName>
        <fullName evidence="3">Mitochondrial enolase superfamily member 1</fullName>
    </submittedName>
</protein>
<dbReference type="InterPro" id="IPR000477">
    <property type="entry name" value="RT_dom"/>
</dbReference>
<gene>
    <name evidence="3" type="ORF">GRJ2_002732400</name>
</gene>
<name>A0ABC9XY23_GRUJA</name>
<proteinExistence type="predicted"/>
<reference evidence="3 4" key="1">
    <citation type="submission" date="2024-06" db="EMBL/GenBank/DDBJ databases">
        <title>The draft genome of Grus japonensis, version 3.</title>
        <authorList>
            <person name="Nabeshima K."/>
            <person name="Suzuki S."/>
            <person name="Onuma M."/>
        </authorList>
    </citation>
    <scope>NUCLEOTIDE SEQUENCE [LARGE SCALE GENOMIC DNA]</scope>
    <source>
        <strain evidence="3 4">451A</strain>
    </source>
</reference>
<dbReference type="InterPro" id="IPR036691">
    <property type="entry name" value="Endo/exonu/phosph_ase_sf"/>
</dbReference>